<keyword evidence="6" id="KW-0814">Transposable element</keyword>
<dbReference type="EMBL" id="AEON01000001">
    <property type="protein sequence ID" value="EFT84069.1"/>
    <property type="molecule type" value="Genomic_DNA"/>
</dbReference>
<evidence type="ECO:0000256" key="1">
    <source>
        <dbReference type="ARBA" id="ARBA00002190"/>
    </source>
</evidence>
<dbReference type="GO" id="GO:0003677">
    <property type="term" value="F:DNA binding"/>
    <property type="evidence" value="ECO:0007669"/>
    <property type="project" value="UniProtKB-UniRule"/>
</dbReference>
<evidence type="ECO:0000256" key="4">
    <source>
        <dbReference type="ARBA" id="ARBA00023125"/>
    </source>
</evidence>
<gene>
    <name evidence="8" type="ORF">HMPREF0620_1074</name>
</gene>
<dbReference type="GO" id="GO:0004803">
    <property type="term" value="F:transposase activity"/>
    <property type="evidence" value="ECO:0007669"/>
    <property type="project" value="UniProtKB-UniRule"/>
</dbReference>
<evidence type="ECO:0000313" key="9">
    <source>
        <dbReference type="Proteomes" id="UP000004946"/>
    </source>
</evidence>
<dbReference type="Proteomes" id="UP000004946">
    <property type="component" value="Chromosome"/>
</dbReference>
<feature type="region of interest" description="Disordered" evidence="7">
    <location>
        <begin position="44"/>
        <end position="63"/>
    </location>
</feature>
<dbReference type="PANTHER" id="PTHR33217">
    <property type="entry name" value="TRANSPOSASE FOR INSERTION SEQUENCE ELEMENT IS1081"/>
    <property type="match status" value="1"/>
</dbReference>
<evidence type="ECO:0000256" key="6">
    <source>
        <dbReference type="RuleBase" id="RU365089"/>
    </source>
</evidence>
<sequence>MAQLNITLNQDEILQLLSADREDAFRTLLQESLNSVLKAGSQEQLQAAPYERSEGRTDSRNGFRTRDLKTRIGTITLNVPRHRNQSFHTMVFENYSRSETALVTTMAEMVVSGVSTRKVARVVETLCGTSVSKSTVSEVCKDLDKEVEAFRNRPIEGNYPFLTVDATYFKVRENGWVVSKALMIAYGTSDDGKREILVSRPTGMSRVRLGKIS</sequence>
<keyword evidence="4 6" id="KW-0238">DNA-binding</keyword>
<evidence type="ECO:0000256" key="5">
    <source>
        <dbReference type="ARBA" id="ARBA00023172"/>
    </source>
</evidence>
<comment type="function">
    <text evidence="1 6">Required for the transposition of the insertion element.</text>
</comment>
<keyword evidence="3 6" id="KW-0815">Transposition</keyword>
<proteinExistence type="inferred from homology"/>
<dbReference type="GO" id="GO:0006313">
    <property type="term" value="P:DNA transposition"/>
    <property type="evidence" value="ECO:0007669"/>
    <property type="project" value="UniProtKB-UniRule"/>
</dbReference>
<feature type="compositionally biased region" description="Basic and acidic residues" evidence="7">
    <location>
        <begin position="51"/>
        <end position="63"/>
    </location>
</feature>
<reference evidence="8 9" key="1">
    <citation type="submission" date="2010-12" db="EMBL/GenBank/DDBJ databases">
        <authorList>
            <person name="Muzny D."/>
            <person name="Qin X."/>
            <person name="Buhay C."/>
            <person name="Dugan-Rocha S."/>
            <person name="Ding Y."/>
            <person name="Chen G."/>
            <person name="Hawes A."/>
            <person name="Holder M."/>
            <person name="Jhangiani S."/>
            <person name="Johnson A."/>
            <person name="Khan Z."/>
            <person name="Li Z."/>
            <person name="Liu W."/>
            <person name="Liu X."/>
            <person name="Perez L."/>
            <person name="Shen H."/>
            <person name="Wang Q."/>
            <person name="Watt J."/>
            <person name="Xi L."/>
            <person name="Xin Y."/>
            <person name="Zhou J."/>
            <person name="Deng J."/>
            <person name="Jiang H."/>
            <person name="Liu Y."/>
            <person name="Qu J."/>
            <person name="Song X.-Z."/>
            <person name="Zhang L."/>
            <person name="Villasana D."/>
            <person name="Johnson A."/>
            <person name="Liu J."/>
            <person name="Liyanage D."/>
            <person name="Lorensuhewa L."/>
            <person name="Robinson T."/>
            <person name="Song A."/>
            <person name="Song B.-B."/>
            <person name="Dinh H."/>
            <person name="Thornton R."/>
            <person name="Coyle M."/>
            <person name="Francisco L."/>
            <person name="Jackson L."/>
            <person name="Javaid M."/>
            <person name="Korchina V."/>
            <person name="Kovar C."/>
            <person name="Mata R."/>
            <person name="Mathew T."/>
            <person name="Ngo R."/>
            <person name="Nguyen L."/>
            <person name="Nguyen N."/>
            <person name="Okwuonu G."/>
            <person name="Ongeri F."/>
            <person name="Pham C."/>
            <person name="Simmons D."/>
            <person name="Wilczek-Boney K."/>
            <person name="Hale W."/>
            <person name="Jakkamsetti A."/>
            <person name="Pham P."/>
            <person name="Ruth R."/>
            <person name="San Lucas F."/>
            <person name="Warren J."/>
            <person name="Zhang J."/>
            <person name="Zhao Z."/>
            <person name="Zhou C."/>
            <person name="Zhu D."/>
            <person name="Lee S."/>
            <person name="Bess C."/>
            <person name="Blankenburg K."/>
            <person name="Forbes L."/>
            <person name="Fu Q."/>
            <person name="Gubbala S."/>
            <person name="Hirani K."/>
            <person name="Jayaseelan J.C."/>
            <person name="Lara F."/>
            <person name="Munidasa M."/>
            <person name="Palculict T."/>
            <person name="Patil S."/>
            <person name="Pu L.-L."/>
            <person name="Saada N."/>
            <person name="Tang L."/>
            <person name="Weissenberger G."/>
            <person name="Zhu Y."/>
            <person name="Hemphill L."/>
            <person name="Shang Y."/>
            <person name="Youmans B."/>
            <person name="Ayvaz T."/>
            <person name="Ross M."/>
            <person name="Santibanez J."/>
            <person name="Aqrawi P."/>
            <person name="Gross S."/>
            <person name="Joshi V."/>
            <person name="Fowler G."/>
            <person name="Nazareth L."/>
            <person name="Reid J."/>
            <person name="Worley K."/>
            <person name="Petrosino J."/>
            <person name="Highlander S."/>
            <person name="Gibbs R."/>
        </authorList>
    </citation>
    <scope>NUCLEOTIDE SEQUENCE [LARGE SCALE GENOMIC DNA]</scope>
    <source>
        <strain evidence="8 9">DSM 10105</strain>
    </source>
</reference>
<evidence type="ECO:0000313" key="8">
    <source>
        <dbReference type="EMBL" id="EFT84069.1"/>
    </source>
</evidence>
<accession>E6JZM3</accession>
<comment type="caution">
    <text evidence="8">The sequence shown here is derived from an EMBL/GenBank/DDBJ whole genome shotgun (WGS) entry which is preliminary data.</text>
</comment>
<keyword evidence="9" id="KW-1185">Reference proteome</keyword>
<evidence type="ECO:0000256" key="3">
    <source>
        <dbReference type="ARBA" id="ARBA00022578"/>
    </source>
</evidence>
<dbReference type="AlphaFoldDB" id="E6JZM3"/>
<dbReference type="PANTHER" id="PTHR33217:SF7">
    <property type="entry name" value="TRANSPOSASE FOR INSERTION SEQUENCE ELEMENT IS1081"/>
    <property type="match status" value="1"/>
</dbReference>
<comment type="similarity">
    <text evidence="2 6">Belongs to the transposase mutator family.</text>
</comment>
<dbReference type="InterPro" id="IPR001207">
    <property type="entry name" value="Transposase_mutator"/>
</dbReference>
<dbReference type="eggNOG" id="COG3328">
    <property type="taxonomic scope" value="Bacteria"/>
</dbReference>
<keyword evidence="5 6" id="KW-0233">DNA recombination</keyword>
<evidence type="ECO:0000256" key="2">
    <source>
        <dbReference type="ARBA" id="ARBA00010961"/>
    </source>
</evidence>
<dbReference type="HOGENOM" id="CLU_036805_8_3_11"/>
<organism evidence="8 9">
    <name type="scientific">Parascardovia denticolens DSM 10105 = JCM 12538</name>
    <dbReference type="NCBI Taxonomy" id="864564"/>
    <lineage>
        <taxon>Bacteria</taxon>
        <taxon>Bacillati</taxon>
        <taxon>Actinomycetota</taxon>
        <taxon>Actinomycetes</taxon>
        <taxon>Bifidobacteriales</taxon>
        <taxon>Bifidobacteriaceae</taxon>
        <taxon>Parascardovia</taxon>
    </lineage>
</organism>
<name>E6JZM3_PARDN</name>
<evidence type="ECO:0000256" key="7">
    <source>
        <dbReference type="SAM" id="MobiDB-lite"/>
    </source>
</evidence>
<dbReference type="Pfam" id="PF00872">
    <property type="entry name" value="Transposase_mut"/>
    <property type="match status" value="1"/>
</dbReference>
<protein>
    <recommendedName>
        <fullName evidence="6">Mutator family transposase</fullName>
    </recommendedName>
</protein>